<dbReference type="InterPro" id="IPR051312">
    <property type="entry name" value="Diverse_Substr_Oxidored"/>
</dbReference>
<dbReference type="EMBL" id="AP022582">
    <property type="protein sequence ID" value="BBY03969.1"/>
    <property type="molecule type" value="Genomic_DNA"/>
</dbReference>
<dbReference type="InterPro" id="IPR016169">
    <property type="entry name" value="FAD-bd_PCMH_sub2"/>
</dbReference>
<keyword evidence="6" id="KW-1185">Reference proteome</keyword>
<dbReference type="Proteomes" id="UP000466632">
    <property type="component" value="Chromosome"/>
</dbReference>
<dbReference type="InterPro" id="IPR016167">
    <property type="entry name" value="FAD-bd_PCMH_sub1"/>
</dbReference>
<dbReference type="Pfam" id="PF00941">
    <property type="entry name" value="FAD_binding_5"/>
    <property type="match status" value="1"/>
</dbReference>
<keyword evidence="1" id="KW-0285">Flavoprotein</keyword>
<evidence type="ECO:0000256" key="2">
    <source>
        <dbReference type="ARBA" id="ARBA00022827"/>
    </source>
</evidence>
<proteinExistence type="predicted"/>
<sequence length="295" mass="31318">MKPAAFDYHRPDTIGDAVGLLAELGDDAKILAGGQSLVPMLAMRLAYFDHLIDISRLAELQGIERRGSELWIGAGTTEATVGADDRVRQAVPLLTRATPFVGHFQIRNRGTLGGSIAHADAAGEYPAVALTLDAVMEVQSPRGRREIAAADFFAGVWETTMDSDEVLTGVRFPVWNGRCGFAVEEFSRRHGDFAIAGALVAVQLDDRDRVARCAIGLLGMGSTVRRATAAEVAAVGRPVAELVPEEIGEAAMSGLDDVPNDLQGSAEYRLKVGATMATRAWTRATAEAATGENDA</sequence>
<keyword evidence="3" id="KW-0560">Oxidoreductase</keyword>
<protein>
    <submittedName>
        <fullName evidence="5">Carbon monoxide dehydrogenase</fullName>
    </submittedName>
</protein>
<dbReference type="InterPro" id="IPR016166">
    <property type="entry name" value="FAD-bd_PCMH"/>
</dbReference>
<evidence type="ECO:0000256" key="1">
    <source>
        <dbReference type="ARBA" id="ARBA00022630"/>
    </source>
</evidence>
<organism evidence="5 6">
    <name type="scientific">Mycobacterium seoulense</name>
    <dbReference type="NCBI Taxonomy" id="386911"/>
    <lineage>
        <taxon>Bacteria</taxon>
        <taxon>Bacillati</taxon>
        <taxon>Actinomycetota</taxon>
        <taxon>Actinomycetes</taxon>
        <taxon>Mycobacteriales</taxon>
        <taxon>Mycobacteriaceae</taxon>
        <taxon>Mycobacterium</taxon>
    </lineage>
</organism>
<evidence type="ECO:0000256" key="3">
    <source>
        <dbReference type="ARBA" id="ARBA00023002"/>
    </source>
</evidence>
<gene>
    <name evidence="5" type="ORF">MSEO_44680</name>
</gene>
<dbReference type="InterPro" id="IPR002346">
    <property type="entry name" value="Mopterin_DH_FAD-bd"/>
</dbReference>
<dbReference type="Gene3D" id="3.30.465.10">
    <property type="match status" value="1"/>
</dbReference>
<evidence type="ECO:0000313" key="6">
    <source>
        <dbReference type="Proteomes" id="UP000466632"/>
    </source>
</evidence>
<dbReference type="FunFam" id="3.30.465.10:FF:000017">
    <property type="entry name" value="Xanthine dehydrogenase, FAD binding subunit"/>
    <property type="match status" value="1"/>
</dbReference>
<evidence type="ECO:0000259" key="4">
    <source>
        <dbReference type="PROSITE" id="PS51387"/>
    </source>
</evidence>
<dbReference type="GO" id="GO:0016491">
    <property type="term" value="F:oxidoreductase activity"/>
    <property type="evidence" value="ECO:0007669"/>
    <property type="project" value="UniProtKB-KW"/>
</dbReference>
<accession>A0A7I7P5K0</accession>
<dbReference type="KEGG" id="mseo:MSEO_44680"/>
<dbReference type="Gene3D" id="3.30.390.50">
    <property type="entry name" value="CO dehydrogenase flavoprotein, C-terminal domain"/>
    <property type="match status" value="1"/>
</dbReference>
<dbReference type="SUPFAM" id="SSF55447">
    <property type="entry name" value="CO dehydrogenase flavoprotein C-terminal domain-like"/>
    <property type="match status" value="1"/>
</dbReference>
<dbReference type="AlphaFoldDB" id="A0A7I7P5K0"/>
<dbReference type="Gene3D" id="3.30.43.10">
    <property type="entry name" value="Uridine Diphospho-n-acetylenolpyruvylglucosamine Reductase, domain 2"/>
    <property type="match status" value="1"/>
</dbReference>
<dbReference type="PANTHER" id="PTHR42659:SF2">
    <property type="entry name" value="XANTHINE DEHYDROGENASE SUBUNIT C-RELATED"/>
    <property type="match status" value="1"/>
</dbReference>
<dbReference type="Pfam" id="PF03450">
    <property type="entry name" value="CO_deh_flav_C"/>
    <property type="match status" value="1"/>
</dbReference>
<name>A0A7I7P5K0_9MYCO</name>
<dbReference type="InterPro" id="IPR005107">
    <property type="entry name" value="CO_DH_flav_C"/>
</dbReference>
<reference evidence="5 6" key="1">
    <citation type="journal article" date="2019" name="Emerg. Microbes Infect.">
        <title>Comprehensive subspecies identification of 175 nontuberculous mycobacteria species based on 7547 genomic profiles.</title>
        <authorList>
            <person name="Matsumoto Y."/>
            <person name="Kinjo T."/>
            <person name="Motooka D."/>
            <person name="Nabeya D."/>
            <person name="Jung N."/>
            <person name="Uechi K."/>
            <person name="Horii T."/>
            <person name="Iida T."/>
            <person name="Fujita J."/>
            <person name="Nakamura S."/>
        </authorList>
    </citation>
    <scope>NUCLEOTIDE SEQUENCE [LARGE SCALE GENOMIC DNA]</scope>
    <source>
        <strain evidence="5 6">JCM 16018</strain>
    </source>
</reference>
<dbReference type="InterPro" id="IPR036318">
    <property type="entry name" value="FAD-bd_PCMH-like_sf"/>
</dbReference>
<feature type="domain" description="FAD-binding PCMH-type" evidence="4">
    <location>
        <begin position="1"/>
        <end position="177"/>
    </location>
</feature>
<dbReference type="PANTHER" id="PTHR42659">
    <property type="entry name" value="XANTHINE DEHYDROGENASE SUBUNIT C-RELATED"/>
    <property type="match status" value="1"/>
</dbReference>
<keyword evidence="2" id="KW-0274">FAD</keyword>
<evidence type="ECO:0000313" key="5">
    <source>
        <dbReference type="EMBL" id="BBY03969.1"/>
    </source>
</evidence>
<dbReference type="InterPro" id="IPR036683">
    <property type="entry name" value="CO_DH_flav_C_dom_sf"/>
</dbReference>
<dbReference type="PROSITE" id="PS51387">
    <property type="entry name" value="FAD_PCMH"/>
    <property type="match status" value="1"/>
</dbReference>
<dbReference type="RefSeq" id="WP_163683561.1">
    <property type="nucleotide sequence ID" value="NZ_AP022582.1"/>
</dbReference>
<dbReference type="GO" id="GO:0071949">
    <property type="term" value="F:FAD binding"/>
    <property type="evidence" value="ECO:0007669"/>
    <property type="project" value="InterPro"/>
</dbReference>
<dbReference type="SUPFAM" id="SSF56176">
    <property type="entry name" value="FAD-binding/transporter-associated domain-like"/>
    <property type="match status" value="1"/>
</dbReference>
<dbReference type="SMART" id="SM01092">
    <property type="entry name" value="CO_deh_flav_C"/>
    <property type="match status" value="1"/>
</dbReference>